<sequence length="915" mass="102991">MTLTENNIEIVDVPISNKETDCSTEFAVFSDTIAKKGKSARNKTKKDFSFSNVDAVIDEVANSSPISIIKQTVEAIETTDKTFNDEQISVSNILPKCTKRKTKNRVPSSEGTKTVNFSNLSSKEAPDAVVQKVKNLGCKQNQSLKKSMKSKKNCNEVCEITENSEDNSSMLPISPINSKPESNQVKDSAPSIPRKRKSQPKKSKTVVEQSTVILSPDCKNDENLCFPISSKKTNKRKPVSTSKKESSVIECISNKSFEKSSNTVSNKQKSLESISKEQKTEMNKKSNAKVNGDSLLKKVSANNGISLEPIIKINKSKSPCKKSGKQETCSKNKSKKLSRSKDEFLHIEKIKNCSVDKKLKTSVITEKLSCIETKEPVHDNFIENTHFVSKAAKKEVKKTKIEEEKENFGVRKVDKIPSGKQKSKICKEGKSSSVKVLSEETKKSLMSLDITSEIELPQRESERDDALSSLSHNEEAADAYSDACGSSGLDRHSSMEIKPLKRKKNMKAKYADDPSFIADLDDLAKLLKSCYITKRQVKLNNLLLPTIFQLRQYMKRKNDKTSRFMQVIKNKVPKVKTSVVKKKPKRISKAKATQKTMPNQKPKITVNENCLPLKKRRHITPNQVQAPKPSAPEPPVQKQSLKGDTVLAYRQKRKRLLKEACLQAQKPAKEGTSPEVVVNGQKKKRRFNKTGFVRVKKKKAKPAITGIPKIVDMPAETNGEIIDLTSEDNVLNSIESVVNASTDSQSSRSRRKRKNVAQKCEIEILDLTSGNDDNDVIECTDPKKQKIDDEDDDDELEPKYQQIIPVTEPSSGRRSMMNDPRKTRRKEIHFPKKKFLRAALYSVHYKQDTSVSKKSSNKKSRSREVKEYVPEDHEFGLMPPPIHVGKYLRENVLNINYLLICGGYIKINSLFIMMN</sequence>
<comment type="caution">
    <text evidence="2">The sequence shown here is derived from an EMBL/GenBank/DDBJ whole genome shotgun (WGS) entry which is preliminary data.</text>
</comment>
<keyword evidence="3" id="KW-1185">Reference proteome</keyword>
<feature type="compositionally biased region" description="Basic residues" evidence="1">
    <location>
        <begin position="193"/>
        <end position="204"/>
    </location>
</feature>
<feature type="region of interest" description="Disordered" evidence="1">
    <location>
        <begin position="165"/>
        <end position="209"/>
    </location>
</feature>
<proteinExistence type="predicted"/>
<organism evidence="2 3">
    <name type="scientific">Caerostris extrusa</name>
    <name type="common">Bark spider</name>
    <name type="synonym">Caerostris bankana</name>
    <dbReference type="NCBI Taxonomy" id="172846"/>
    <lineage>
        <taxon>Eukaryota</taxon>
        <taxon>Metazoa</taxon>
        <taxon>Ecdysozoa</taxon>
        <taxon>Arthropoda</taxon>
        <taxon>Chelicerata</taxon>
        <taxon>Arachnida</taxon>
        <taxon>Araneae</taxon>
        <taxon>Araneomorphae</taxon>
        <taxon>Entelegynae</taxon>
        <taxon>Araneoidea</taxon>
        <taxon>Araneidae</taxon>
        <taxon>Caerostris</taxon>
    </lineage>
</organism>
<feature type="region of interest" description="Disordered" evidence="1">
    <location>
        <begin position="621"/>
        <end position="640"/>
    </location>
</feature>
<dbReference type="Proteomes" id="UP001054945">
    <property type="component" value="Unassembled WGS sequence"/>
</dbReference>
<accession>A0AAV4UES2</accession>
<dbReference type="EMBL" id="BPLR01012756">
    <property type="protein sequence ID" value="GIY56313.1"/>
    <property type="molecule type" value="Genomic_DNA"/>
</dbReference>
<feature type="region of interest" description="Disordered" evidence="1">
    <location>
        <begin position="771"/>
        <end position="797"/>
    </location>
</feature>
<dbReference type="AlphaFoldDB" id="A0AAV4UES2"/>
<evidence type="ECO:0000313" key="2">
    <source>
        <dbReference type="EMBL" id="GIY56313.1"/>
    </source>
</evidence>
<feature type="compositionally biased region" description="Polar residues" evidence="1">
    <location>
        <begin position="166"/>
        <end position="186"/>
    </location>
</feature>
<reference evidence="2 3" key="1">
    <citation type="submission" date="2021-06" db="EMBL/GenBank/DDBJ databases">
        <title>Caerostris extrusa draft genome.</title>
        <authorList>
            <person name="Kono N."/>
            <person name="Arakawa K."/>
        </authorList>
    </citation>
    <scope>NUCLEOTIDE SEQUENCE [LARGE SCALE GENOMIC DNA]</scope>
</reference>
<evidence type="ECO:0000313" key="3">
    <source>
        <dbReference type="Proteomes" id="UP001054945"/>
    </source>
</evidence>
<gene>
    <name evidence="2" type="primary">AVEN_22199_1</name>
    <name evidence="2" type="ORF">CEXT_203971</name>
</gene>
<evidence type="ECO:0000256" key="1">
    <source>
        <dbReference type="SAM" id="MobiDB-lite"/>
    </source>
</evidence>
<protein>
    <submittedName>
        <fullName evidence="2">Uncharacterized protein</fullName>
    </submittedName>
</protein>
<name>A0AAV4UES2_CAEEX</name>